<dbReference type="GO" id="GO:0016236">
    <property type="term" value="P:macroautophagy"/>
    <property type="evidence" value="ECO:0007669"/>
    <property type="project" value="TreeGrafter"/>
</dbReference>
<name>A0A2J6S4N0_HYAVF</name>
<dbReference type="PANTHER" id="PTHR10900:SF77">
    <property type="entry name" value="FI19380P1"/>
    <property type="match status" value="1"/>
</dbReference>
<evidence type="ECO:0000259" key="1">
    <source>
        <dbReference type="PROSITE" id="PS50213"/>
    </source>
</evidence>
<dbReference type="InterPro" id="IPR050904">
    <property type="entry name" value="Adhesion/Biosynth-related"/>
</dbReference>
<keyword evidence="3" id="KW-1185">Reference proteome</keyword>
<dbReference type="STRING" id="1149755.A0A2J6S4N0"/>
<gene>
    <name evidence="2" type="ORF">L207DRAFT_552262</name>
</gene>
<dbReference type="Proteomes" id="UP000235786">
    <property type="component" value="Unassembled WGS sequence"/>
</dbReference>
<dbReference type="GO" id="GO:0000329">
    <property type="term" value="C:fungal-type vacuole membrane"/>
    <property type="evidence" value="ECO:0007669"/>
    <property type="project" value="TreeGrafter"/>
</dbReference>
<dbReference type="SMART" id="SM00554">
    <property type="entry name" value="FAS1"/>
    <property type="match status" value="2"/>
</dbReference>
<dbReference type="SUPFAM" id="SSF82153">
    <property type="entry name" value="FAS1 domain"/>
    <property type="match status" value="2"/>
</dbReference>
<dbReference type="PANTHER" id="PTHR10900">
    <property type="entry name" value="PERIOSTIN-RELATED"/>
    <property type="match status" value="1"/>
</dbReference>
<dbReference type="OrthoDB" id="286301at2759"/>
<protein>
    <submittedName>
        <fullName evidence="2">Fasciclin-domain-containing protein</fullName>
    </submittedName>
</protein>
<reference evidence="2 3" key="1">
    <citation type="submission" date="2016-04" db="EMBL/GenBank/DDBJ databases">
        <title>A degradative enzymes factory behind the ericoid mycorrhizal symbiosis.</title>
        <authorList>
            <consortium name="DOE Joint Genome Institute"/>
            <person name="Martino E."/>
            <person name="Morin E."/>
            <person name="Grelet G."/>
            <person name="Kuo A."/>
            <person name="Kohler A."/>
            <person name="Daghino S."/>
            <person name="Barry K."/>
            <person name="Choi C."/>
            <person name="Cichocki N."/>
            <person name="Clum A."/>
            <person name="Copeland A."/>
            <person name="Hainaut M."/>
            <person name="Haridas S."/>
            <person name="Labutti K."/>
            <person name="Lindquist E."/>
            <person name="Lipzen A."/>
            <person name="Khouja H.-R."/>
            <person name="Murat C."/>
            <person name="Ohm R."/>
            <person name="Olson A."/>
            <person name="Spatafora J."/>
            <person name="Veneault-Fourrey C."/>
            <person name="Henrissat B."/>
            <person name="Grigoriev I."/>
            <person name="Martin F."/>
            <person name="Perotto S."/>
        </authorList>
    </citation>
    <scope>NUCLEOTIDE SEQUENCE [LARGE SCALE GENOMIC DNA]</scope>
    <source>
        <strain evidence="2 3">F</strain>
    </source>
</reference>
<dbReference type="FunFam" id="2.30.180.10:FF:000032">
    <property type="entry name" value="Fasciclin domain-containing protein, putative"/>
    <property type="match status" value="1"/>
</dbReference>
<evidence type="ECO:0000313" key="2">
    <source>
        <dbReference type="EMBL" id="PMD45730.1"/>
    </source>
</evidence>
<sequence length="359" mass="35810">MSLSAVLTANNNTLSTLNSLLATQPALVSALTSAQGITILAPSNDAFDKILSTTAGKALAADPSMVTALLQYHVLNGSVPASAFTTTAQFIPTLLTNTSFANVTGGQVVMGILSGKTVEVFSGLKEKSTVTTADVMFSGGVVHIIDTVLTVPLSASASAVDSELTALAGALTQTNLVTTVNSLQDVTIFAPSNAAFQAIGSATSSLTTNELSSILEYHVIAGTVGYSTLLTSGLANETLPTVLGGEEVAIESVDKKVFVNSAQVTITDIIVANGVMHVIDNVLNPSNSTASPVVTASTQAVAFAGVSSATNVPFTSGISATTTAPSASTMTAMAVGGMPSAAVGMAALFGAGAAVVVGF</sequence>
<organism evidence="2 3">
    <name type="scientific">Hyaloscypha variabilis (strain UAMH 11265 / GT02V1 / F)</name>
    <name type="common">Meliniomyces variabilis</name>
    <dbReference type="NCBI Taxonomy" id="1149755"/>
    <lineage>
        <taxon>Eukaryota</taxon>
        <taxon>Fungi</taxon>
        <taxon>Dikarya</taxon>
        <taxon>Ascomycota</taxon>
        <taxon>Pezizomycotina</taxon>
        <taxon>Leotiomycetes</taxon>
        <taxon>Helotiales</taxon>
        <taxon>Hyaloscyphaceae</taxon>
        <taxon>Hyaloscypha</taxon>
        <taxon>Hyaloscypha variabilis</taxon>
    </lineage>
</organism>
<dbReference type="AlphaFoldDB" id="A0A2J6S4N0"/>
<dbReference type="InterPro" id="IPR000782">
    <property type="entry name" value="FAS1_domain"/>
</dbReference>
<dbReference type="PROSITE" id="PS50213">
    <property type="entry name" value="FAS1"/>
    <property type="match status" value="2"/>
</dbReference>
<evidence type="ECO:0000313" key="3">
    <source>
        <dbReference type="Proteomes" id="UP000235786"/>
    </source>
</evidence>
<proteinExistence type="predicted"/>
<dbReference type="EMBL" id="KZ613940">
    <property type="protein sequence ID" value="PMD45730.1"/>
    <property type="molecule type" value="Genomic_DNA"/>
</dbReference>
<feature type="domain" description="FAS1" evidence="1">
    <location>
        <begin position="1"/>
        <end position="149"/>
    </location>
</feature>
<dbReference type="InterPro" id="IPR036378">
    <property type="entry name" value="FAS1_dom_sf"/>
</dbReference>
<dbReference type="Pfam" id="PF02469">
    <property type="entry name" value="Fasciclin"/>
    <property type="match status" value="2"/>
</dbReference>
<feature type="domain" description="FAS1" evidence="1">
    <location>
        <begin position="151"/>
        <end position="283"/>
    </location>
</feature>
<dbReference type="Gene3D" id="2.30.180.10">
    <property type="entry name" value="FAS1 domain"/>
    <property type="match status" value="2"/>
</dbReference>
<accession>A0A2J6S4N0</accession>